<dbReference type="AlphaFoldDB" id="A0A3P1T9Z7"/>
<organism evidence="7 8">
    <name type="scientific">Arachnia propionica</name>
    <dbReference type="NCBI Taxonomy" id="1750"/>
    <lineage>
        <taxon>Bacteria</taxon>
        <taxon>Bacillati</taxon>
        <taxon>Actinomycetota</taxon>
        <taxon>Actinomycetes</taxon>
        <taxon>Propionibacteriales</taxon>
        <taxon>Propionibacteriaceae</taxon>
        <taxon>Arachnia</taxon>
    </lineage>
</organism>
<dbReference type="OrthoDB" id="2339873at2"/>
<comment type="caution">
    <text evidence="4">Lacks conserved residue(s) required for the propagation of feature annotation.</text>
</comment>
<dbReference type="PROSITE" id="PS51635">
    <property type="entry name" value="PNPLA"/>
    <property type="match status" value="1"/>
</dbReference>
<evidence type="ECO:0000256" key="1">
    <source>
        <dbReference type="ARBA" id="ARBA00022801"/>
    </source>
</evidence>
<dbReference type="EMBL" id="RQZG01000003">
    <property type="protein sequence ID" value="RRD06247.1"/>
    <property type="molecule type" value="Genomic_DNA"/>
</dbReference>
<dbReference type="Proteomes" id="UP000280819">
    <property type="component" value="Unassembled WGS sequence"/>
</dbReference>
<dbReference type="PANTHER" id="PTHR14226:SF57">
    <property type="entry name" value="BLR7027 PROTEIN"/>
    <property type="match status" value="1"/>
</dbReference>
<dbReference type="GO" id="GO:0016042">
    <property type="term" value="P:lipid catabolic process"/>
    <property type="evidence" value="ECO:0007669"/>
    <property type="project" value="UniProtKB-UniRule"/>
</dbReference>
<dbReference type="RefSeq" id="WP_124843079.1">
    <property type="nucleotide sequence ID" value="NZ_RQZG01000003.1"/>
</dbReference>
<dbReference type="SUPFAM" id="SSF52151">
    <property type="entry name" value="FabD/lysophospholipase-like"/>
    <property type="match status" value="1"/>
</dbReference>
<evidence type="ECO:0000313" key="8">
    <source>
        <dbReference type="Proteomes" id="UP000280819"/>
    </source>
</evidence>
<dbReference type="InterPro" id="IPR050301">
    <property type="entry name" value="NTE"/>
</dbReference>
<proteinExistence type="predicted"/>
<feature type="short sequence motif" description="GXSXG" evidence="4">
    <location>
        <begin position="56"/>
        <end position="60"/>
    </location>
</feature>
<feature type="region of interest" description="Disordered" evidence="5">
    <location>
        <begin position="124"/>
        <end position="162"/>
    </location>
</feature>
<dbReference type="InterPro" id="IPR002641">
    <property type="entry name" value="PNPLA_dom"/>
</dbReference>
<dbReference type="Gene3D" id="3.40.1090.10">
    <property type="entry name" value="Cytosolic phospholipase A2 catalytic domain"/>
    <property type="match status" value="1"/>
</dbReference>
<feature type="active site" description="Nucleophile" evidence="4">
    <location>
        <position position="58"/>
    </location>
</feature>
<evidence type="ECO:0000259" key="6">
    <source>
        <dbReference type="PROSITE" id="PS51635"/>
    </source>
</evidence>
<gene>
    <name evidence="7" type="ORF">EII34_03760</name>
</gene>
<feature type="short sequence motif" description="DGA/G" evidence="4">
    <location>
        <begin position="289"/>
        <end position="291"/>
    </location>
</feature>
<feature type="domain" description="PNPLA" evidence="6">
    <location>
        <begin position="23"/>
        <end position="302"/>
    </location>
</feature>
<evidence type="ECO:0000256" key="4">
    <source>
        <dbReference type="PROSITE-ProRule" id="PRU01161"/>
    </source>
</evidence>
<keyword evidence="3 4" id="KW-0443">Lipid metabolism</keyword>
<feature type="active site" description="Proton acceptor" evidence="4">
    <location>
        <position position="289"/>
    </location>
</feature>
<evidence type="ECO:0000313" key="7">
    <source>
        <dbReference type="EMBL" id="RRD06247.1"/>
    </source>
</evidence>
<feature type="compositionally biased region" description="Acidic residues" evidence="5">
    <location>
        <begin position="144"/>
        <end position="161"/>
    </location>
</feature>
<dbReference type="PANTHER" id="PTHR14226">
    <property type="entry name" value="NEUROPATHY TARGET ESTERASE/SWISS CHEESE D.MELANOGASTER"/>
    <property type="match status" value="1"/>
</dbReference>
<reference evidence="7 8" key="1">
    <citation type="submission" date="2018-11" db="EMBL/GenBank/DDBJ databases">
        <title>Genomes From Bacteria Associated with the Canine Oral Cavity: a Test Case for Automated Genome-Based Taxonomic Assignment.</title>
        <authorList>
            <person name="Coil D.A."/>
            <person name="Jospin G."/>
            <person name="Darling A.E."/>
            <person name="Wallis C."/>
            <person name="Davis I.J."/>
            <person name="Harris S."/>
            <person name="Eisen J.A."/>
            <person name="Holcombe L.J."/>
            <person name="O'Flynn C."/>
        </authorList>
    </citation>
    <scope>NUCLEOTIDE SEQUENCE [LARGE SCALE GENOMIC DNA]</scope>
    <source>
        <strain evidence="7 8">OH887_COT-365</strain>
    </source>
</reference>
<evidence type="ECO:0000256" key="5">
    <source>
        <dbReference type="SAM" id="MobiDB-lite"/>
    </source>
</evidence>
<protein>
    <submittedName>
        <fullName evidence="7">Patatin-like phospholipase family protein</fullName>
    </submittedName>
</protein>
<keyword evidence="2 4" id="KW-0442">Lipid degradation</keyword>
<evidence type="ECO:0000256" key="2">
    <source>
        <dbReference type="ARBA" id="ARBA00022963"/>
    </source>
</evidence>
<dbReference type="InterPro" id="IPR016035">
    <property type="entry name" value="Acyl_Trfase/lysoPLipase"/>
</dbReference>
<sequence length="481" mass="52770">MAGRGWFGIPFFDRQPQATTTGCVLSGGGSRASFQIGALGYLYANDPDFVPTTFIGTSAGAILAAGLAQYGDVAGQRRFLARIDELWCGMRDFEEMFTPRPWLARILAEAPAWMELVGQNGRTQEPQRSWLPLRRRRSGTVEPEGAEDPVTEALTPDEEPESASSLGLIAQLAGNLGRLPKLGGDLVAARAGLEQSRSMYRPGPVLAQLLDPETFDPERVRSSGMELRIAMVALESGHLHFMRQDGAMLNRENQLLDPGPHHLTRGVLASCALPGVFRPVPIGAETYIDGGARENLPAEMAIGHLQLGRTYVVSSQLDGVPRRASMAESDIFQVVMRATEILMDESCRDEQAYAHSAGAIVIAPEVDVHDAMTVEPGLLRIFRDHGWSRAAAVIQGVGPEDAMRANRVTELRVQALRREEDWLEQPGERRRLVELSSAKLELRDAIARCPADLLNQDAVCSWREFEAHRQSPGVPAPWLDR</sequence>
<evidence type="ECO:0000256" key="3">
    <source>
        <dbReference type="ARBA" id="ARBA00023098"/>
    </source>
</evidence>
<dbReference type="Pfam" id="PF01734">
    <property type="entry name" value="Patatin"/>
    <property type="match status" value="1"/>
</dbReference>
<keyword evidence="1 4" id="KW-0378">Hydrolase</keyword>
<accession>A0A3P1T9Z7</accession>
<name>A0A3P1T9Z7_9ACTN</name>
<comment type="caution">
    <text evidence="7">The sequence shown here is derived from an EMBL/GenBank/DDBJ whole genome shotgun (WGS) entry which is preliminary data.</text>
</comment>
<dbReference type="GO" id="GO:0016787">
    <property type="term" value="F:hydrolase activity"/>
    <property type="evidence" value="ECO:0007669"/>
    <property type="project" value="UniProtKB-UniRule"/>
</dbReference>